<dbReference type="EMBL" id="PYMB01000009">
    <property type="protein sequence ID" value="PSW10867.1"/>
    <property type="molecule type" value="Genomic_DNA"/>
</dbReference>
<dbReference type="RefSeq" id="WP_107299502.1">
    <property type="nucleotide sequence ID" value="NZ_PYMB01000009.1"/>
</dbReference>
<dbReference type="SUPFAM" id="SSF56529">
    <property type="entry name" value="FAH"/>
    <property type="match status" value="1"/>
</dbReference>
<dbReference type="Proteomes" id="UP000241346">
    <property type="component" value="Unassembled WGS sequence"/>
</dbReference>
<dbReference type="GO" id="GO:0008704">
    <property type="term" value="F:5-carboxymethyl-2-hydroxymuconate delta-isomerase activity"/>
    <property type="evidence" value="ECO:0007669"/>
    <property type="project" value="InterPro"/>
</dbReference>
<evidence type="ECO:0000259" key="2">
    <source>
        <dbReference type="Pfam" id="PF01557"/>
    </source>
</evidence>
<proteinExistence type="predicted"/>
<keyword evidence="1" id="KW-0479">Metal-binding</keyword>
<dbReference type="GO" id="GO:0018800">
    <property type="term" value="F:5-oxopent-3-ene-1,2,5-tricarboxylate decarboxylase activity"/>
    <property type="evidence" value="ECO:0007669"/>
    <property type="project" value="InterPro"/>
</dbReference>
<dbReference type="GO" id="GO:0046872">
    <property type="term" value="F:metal ion binding"/>
    <property type="evidence" value="ECO:0007669"/>
    <property type="project" value="UniProtKB-KW"/>
</dbReference>
<dbReference type="InterPro" id="IPR011234">
    <property type="entry name" value="Fumarylacetoacetase-like_C"/>
</dbReference>
<gene>
    <name evidence="3" type="ORF">C9J01_17865</name>
</gene>
<reference evidence="3 4" key="1">
    <citation type="submission" date="2018-03" db="EMBL/GenBank/DDBJ databases">
        <title>Whole genome sequencing of Histamine producing bacteria.</title>
        <authorList>
            <person name="Butler K."/>
        </authorList>
    </citation>
    <scope>NUCLEOTIDE SEQUENCE [LARGE SCALE GENOMIC DNA]</scope>
    <source>
        <strain evidence="3 4">DSM 19138</strain>
    </source>
</reference>
<dbReference type="InterPro" id="IPR012686">
    <property type="entry name" value="HPA_isomer/decarb_N"/>
</dbReference>
<dbReference type="PANTHER" id="PTHR11820:SF114">
    <property type="entry name" value="4-HYDROXYPHENYLACETATE CATABOLISM PROTEIN"/>
    <property type="match status" value="1"/>
</dbReference>
<dbReference type="NCBIfam" id="TIGR02305">
    <property type="entry name" value="HpaG-N-term"/>
    <property type="match status" value="1"/>
</dbReference>
<sequence>MEKMFKGKVVCVALNDSEQRQVMAEQFSEPPYKAPPTQPVLYFKPRNTWNNESEAVAWPANSDEFVVGASLAVIIGKTCCRVTEQQALEYVEGVALLHDFSLPETSYYRPDIKGKCLDGSATLSSPVTLSDVGELSDLVVKTTVNGQPAQQLPLSRLYWDVPALLERISHIMTLEAGDIIAVGFAGERIVLQPYDKVSSSLGQSIRLQNTVGGQYA</sequence>
<feature type="domain" description="Fumarylacetoacetase-like C-terminal" evidence="2">
    <location>
        <begin position="8"/>
        <end position="211"/>
    </location>
</feature>
<organism evidence="3 4">
    <name type="scientific">Photobacterium rosenbergii</name>
    <dbReference type="NCBI Taxonomy" id="294936"/>
    <lineage>
        <taxon>Bacteria</taxon>
        <taxon>Pseudomonadati</taxon>
        <taxon>Pseudomonadota</taxon>
        <taxon>Gammaproteobacteria</taxon>
        <taxon>Vibrionales</taxon>
        <taxon>Vibrionaceae</taxon>
        <taxon>Photobacterium</taxon>
    </lineage>
</organism>
<evidence type="ECO:0000313" key="3">
    <source>
        <dbReference type="EMBL" id="PSW10867.1"/>
    </source>
</evidence>
<comment type="caution">
    <text evidence="3">The sequence shown here is derived from an EMBL/GenBank/DDBJ whole genome shotgun (WGS) entry which is preliminary data.</text>
</comment>
<dbReference type="InterPro" id="IPR036663">
    <property type="entry name" value="Fumarylacetoacetase_C_sf"/>
</dbReference>
<evidence type="ECO:0000313" key="4">
    <source>
        <dbReference type="Proteomes" id="UP000241346"/>
    </source>
</evidence>
<dbReference type="OrthoDB" id="9805307at2"/>
<protein>
    <submittedName>
        <fullName evidence="3">5-carboxymethyl-2-oxo-hex-3-ene-1,7-dioate decarboxylase</fullName>
    </submittedName>
</protein>
<dbReference type="Gene3D" id="3.90.850.10">
    <property type="entry name" value="Fumarylacetoacetase-like, C-terminal domain"/>
    <property type="match status" value="1"/>
</dbReference>
<dbReference type="PANTHER" id="PTHR11820">
    <property type="entry name" value="ACYLPYRUVASE"/>
    <property type="match status" value="1"/>
</dbReference>
<dbReference type="AlphaFoldDB" id="A0A2T3NAV9"/>
<dbReference type="Pfam" id="PF01557">
    <property type="entry name" value="FAA_hydrolase"/>
    <property type="match status" value="1"/>
</dbReference>
<accession>A0A2T3NAV9</accession>
<name>A0A2T3NAV9_9GAMM</name>
<evidence type="ECO:0000256" key="1">
    <source>
        <dbReference type="ARBA" id="ARBA00022723"/>
    </source>
</evidence>